<dbReference type="GO" id="GO:0016020">
    <property type="term" value="C:membrane"/>
    <property type="evidence" value="ECO:0007669"/>
    <property type="project" value="InterPro"/>
</dbReference>
<evidence type="ECO:0000256" key="2">
    <source>
        <dbReference type="PROSITE-ProRule" id="PRU00284"/>
    </source>
</evidence>
<keyword evidence="1 2" id="KW-0807">Transducer</keyword>
<reference evidence="4 5" key="1">
    <citation type="journal article" date="2010" name="J. Bacteriol.">
        <title>Complete genome sequence of the representative gamma-hexachlorocyclohexane-degrading bacterium Sphingobium japonicum UT26.</title>
        <authorList>
            <person name="Nagata Y."/>
            <person name="Ohtsubo Y."/>
            <person name="Endo R."/>
            <person name="Ichikawa N."/>
            <person name="Ankai A."/>
            <person name="Oguchi A."/>
            <person name="Fukui S."/>
            <person name="Fujita N."/>
            <person name="Tsuda M."/>
        </authorList>
    </citation>
    <scope>NUCLEOTIDE SEQUENCE [LARGE SCALE GENOMIC DNA]</scope>
    <source>
        <strain evidence="5">DSM 16413 / CCM 7287 / MTCC 6362 / UT26 / NBRC 101211 / UT26S</strain>
    </source>
</reference>
<keyword evidence="5" id="KW-1185">Reference proteome</keyword>
<dbReference type="GeneID" id="29274714"/>
<dbReference type="EMBL" id="AP010803">
    <property type="protein sequence ID" value="BAI98050.1"/>
    <property type="molecule type" value="Genomic_DNA"/>
</dbReference>
<dbReference type="Gene3D" id="1.10.287.950">
    <property type="entry name" value="Methyl-accepting chemotaxis protein"/>
    <property type="match status" value="1"/>
</dbReference>
<evidence type="ECO:0000259" key="3">
    <source>
        <dbReference type="PROSITE" id="PS50111"/>
    </source>
</evidence>
<feature type="domain" description="Methyl-accepting transducer" evidence="3">
    <location>
        <begin position="20"/>
        <end position="256"/>
    </location>
</feature>
<gene>
    <name evidence="4" type="ordered locus">SJA_C1-32160</name>
</gene>
<dbReference type="InterPro" id="IPR004089">
    <property type="entry name" value="MCPsignal_dom"/>
</dbReference>
<accession>D4Z618</accession>
<dbReference type="PANTHER" id="PTHR32089">
    <property type="entry name" value="METHYL-ACCEPTING CHEMOTAXIS PROTEIN MCPB"/>
    <property type="match status" value="1"/>
</dbReference>
<dbReference type="eggNOG" id="COG0840">
    <property type="taxonomic scope" value="Bacteria"/>
</dbReference>
<organism evidence="4 5">
    <name type="scientific">Sphingobium indicum (strain DSM 16413 / CCM 7287 / MTCC 6362 / UT26 / NBRC 101211 / UT26S)</name>
    <name type="common">Sphingobium japonicum</name>
    <dbReference type="NCBI Taxonomy" id="452662"/>
    <lineage>
        <taxon>Bacteria</taxon>
        <taxon>Pseudomonadati</taxon>
        <taxon>Pseudomonadota</taxon>
        <taxon>Alphaproteobacteria</taxon>
        <taxon>Sphingomonadales</taxon>
        <taxon>Sphingomonadaceae</taxon>
        <taxon>Sphingobium</taxon>
    </lineage>
</organism>
<evidence type="ECO:0000256" key="1">
    <source>
        <dbReference type="ARBA" id="ARBA00023224"/>
    </source>
</evidence>
<dbReference type="SUPFAM" id="SSF58104">
    <property type="entry name" value="Methyl-accepting chemotaxis protein (MCP) signaling domain"/>
    <property type="match status" value="1"/>
</dbReference>
<dbReference type="PROSITE" id="PS50111">
    <property type="entry name" value="CHEMOTAXIS_TRANSDUC_2"/>
    <property type="match status" value="1"/>
</dbReference>
<dbReference type="STRING" id="452662.SJA_C1-32160"/>
<protein>
    <submittedName>
        <fullName evidence="4">Putative methyl-accepting chemotaxis protein</fullName>
    </submittedName>
</protein>
<dbReference type="KEGG" id="sjp:SJA_C1-32160"/>
<dbReference type="PANTHER" id="PTHR32089:SF112">
    <property type="entry name" value="LYSOZYME-LIKE PROTEIN-RELATED"/>
    <property type="match status" value="1"/>
</dbReference>
<sequence length="468" mass="50121">MESQARNRNVEQAVKKVAELSGDLGIRTLDLQADISELADRVTNQARTIEAISGAAAQLSRDGESVALVGQDAREKAVAARGIIQDSGRQLSDANGNFVDLIERVSSVHAQLDGFREALKTVAHVTSVISGIASQTNLLALNATIEAARAGDAGRGFAVVAAEVKKLAQETATATQTIDQSIGALTGEAGKMLEGIVHGAETARTALNDTKNIELLVERLGALMADLSSNSETVAERIASIVGSAGEIRGGLAALASTSTDNAGGLQRLSGRISTASDDTNRLLQLVAESGVEIADTPYIDFCLDAARTVSDALELALAEGRLTEGELFSETYMPIPGTQPAQYSHPVQPVLIPAARAQQERARAFPGLFGMTFTDRNSFGAVAMPERSHPQRPGDDDWNFEYSRQGLIFDYPDTREQCRITQPFCIKAYRRLNAVGEVILLKQVIASIHVRGRHWGILQMAYQDQDR</sequence>
<name>D4Z618_SPHIU</name>
<dbReference type="GO" id="GO:0007165">
    <property type="term" value="P:signal transduction"/>
    <property type="evidence" value="ECO:0007669"/>
    <property type="project" value="UniProtKB-KW"/>
</dbReference>
<dbReference type="Proteomes" id="UP000007753">
    <property type="component" value="Chromosome 1"/>
</dbReference>
<dbReference type="Pfam" id="PF00015">
    <property type="entry name" value="MCPsignal"/>
    <property type="match status" value="1"/>
</dbReference>
<evidence type="ECO:0000313" key="5">
    <source>
        <dbReference type="Proteomes" id="UP000007753"/>
    </source>
</evidence>
<proteinExistence type="predicted"/>
<evidence type="ECO:0000313" key="4">
    <source>
        <dbReference type="EMBL" id="BAI98050.1"/>
    </source>
</evidence>
<dbReference type="RefSeq" id="WP_013041311.1">
    <property type="nucleotide sequence ID" value="NC_014006.1"/>
</dbReference>
<dbReference type="HOGENOM" id="CLU_000445_107_32_5"/>
<dbReference type="AlphaFoldDB" id="D4Z618"/>
<dbReference type="SMART" id="SM00283">
    <property type="entry name" value="MA"/>
    <property type="match status" value="1"/>
</dbReference>